<dbReference type="GO" id="GO:0046983">
    <property type="term" value="F:protein dimerization activity"/>
    <property type="evidence" value="ECO:0007669"/>
    <property type="project" value="InterPro"/>
</dbReference>
<dbReference type="GO" id="GO:0043937">
    <property type="term" value="P:regulation of sporulation"/>
    <property type="evidence" value="ECO:0007669"/>
    <property type="project" value="InterPro"/>
</dbReference>
<dbReference type="Pfam" id="PF09388">
    <property type="entry name" value="SpoOE-like"/>
    <property type="match status" value="1"/>
</dbReference>
<dbReference type="STRING" id="29367.CLPUN_19960"/>
<gene>
    <name evidence="1" type="ORF">CLPUN_19960</name>
</gene>
<dbReference type="Gene3D" id="4.10.280.10">
    <property type="entry name" value="Helix-loop-helix DNA-binding domain"/>
    <property type="match status" value="1"/>
</dbReference>
<dbReference type="EMBL" id="LZZM01000132">
    <property type="protein sequence ID" value="OOM78137.1"/>
    <property type="molecule type" value="Genomic_DNA"/>
</dbReference>
<organism evidence="1 2">
    <name type="scientific">Clostridium puniceum</name>
    <dbReference type="NCBI Taxonomy" id="29367"/>
    <lineage>
        <taxon>Bacteria</taxon>
        <taxon>Bacillati</taxon>
        <taxon>Bacillota</taxon>
        <taxon>Clostridia</taxon>
        <taxon>Eubacteriales</taxon>
        <taxon>Clostridiaceae</taxon>
        <taxon>Clostridium</taxon>
    </lineage>
</organism>
<sequence length="60" mass="7217">MEDKNKTEELRIKLYEAIEKYGRESPKALKISQELDKLIVKDMKKKLNKQQCNYKKNKCL</sequence>
<reference evidence="1 2" key="1">
    <citation type="submission" date="2016-05" db="EMBL/GenBank/DDBJ databases">
        <title>Microbial solvent formation.</title>
        <authorList>
            <person name="Poehlein A."/>
            <person name="Montoya Solano J.D."/>
            <person name="Flitsch S."/>
            <person name="Krabben P."/>
            <person name="Duerre P."/>
            <person name="Daniel R."/>
        </authorList>
    </citation>
    <scope>NUCLEOTIDE SEQUENCE [LARGE SCALE GENOMIC DNA]</scope>
    <source>
        <strain evidence="1 2">DSM 2619</strain>
    </source>
</reference>
<name>A0A1S8TK28_9CLOT</name>
<accession>A0A1S8TK28</accession>
<dbReference type="OrthoDB" id="1935784at2"/>
<proteinExistence type="predicted"/>
<evidence type="ECO:0000313" key="2">
    <source>
        <dbReference type="Proteomes" id="UP000190890"/>
    </source>
</evidence>
<protein>
    <submittedName>
        <fullName evidence="1">Spo0E like sporulation regulatory protein</fullName>
    </submittedName>
</protein>
<dbReference type="InterPro" id="IPR036638">
    <property type="entry name" value="HLH_DNA-bd_sf"/>
</dbReference>
<dbReference type="AlphaFoldDB" id="A0A1S8TK28"/>
<evidence type="ECO:0000313" key="1">
    <source>
        <dbReference type="EMBL" id="OOM78137.1"/>
    </source>
</evidence>
<keyword evidence="2" id="KW-1185">Reference proteome</keyword>
<dbReference type="InterPro" id="IPR018540">
    <property type="entry name" value="Spo0E-like"/>
</dbReference>
<dbReference type="InterPro" id="IPR037208">
    <property type="entry name" value="Spo0E-like_sf"/>
</dbReference>
<dbReference type="SUPFAM" id="SSF140500">
    <property type="entry name" value="BAS1536-like"/>
    <property type="match status" value="1"/>
</dbReference>
<comment type="caution">
    <text evidence="1">The sequence shown here is derived from an EMBL/GenBank/DDBJ whole genome shotgun (WGS) entry which is preliminary data.</text>
</comment>
<dbReference type="RefSeq" id="WP_077847144.1">
    <property type="nucleotide sequence ID" value="NZ_LZZM01000132.1"/>
</dbReference>
<dbReference type="Proteomes" id="UP000190890">
    <property type="component" value="Unassembled WGS sequence"/>
</dbReference>